<dbReference type="Proteomes" id="UP000660680">
    <property type="component" value="Unassembled WGS sequence"/>
</dbReference>
<dbReference type="Gene3D" id="2.60.40.1890">
    <property type="entry name" value="PCu(A)C copper chaperone"/>
    <property type="match status" value="1"/>
</dbReference>
<accession>A0A918LC88</accession>
<reference evidence="1" key="1">
    <citation type="journal article" date="2014" name="Int. J. Syst. Evol. Microbiol.">
        <title>Complete genome sequence of Corynebacterium casei LMG S-19264T (=DSM 44701T), isolated from a smear-ripened cheese.</title>
        <authorList>
            <consortium name="US DOE Joint Genome Institute (JGI-PGF)"/>
            <person name="Walter F."/>
            <person name="Albersmeier A."/>
            <person name="Kalinowski J."/>
            <person name="Ruckert C."/>
        </authorList>
    </citation>
    <scope>NUCLEOTIDE SEQUENCE</scope>
    <source>
        <strain evidence="1">JCM 3276</strain>
    </source>
</reference>
<dbReference type="InterPro" id="IPR036182">
    <property type="entry name" value="PCuAC_sf"/>
</dbReference>
<dbReference type="AlphaFoldDB" id="A0A918LC88"/>
<comment type="caution">
    <text evidence="1">The sequence shown here is derived from an EMBL/GenBank/DDBJ whole genome shotgun (WGS) entry which is preliminary data.</text>
</comment>
<dbReference type="EMBL" id="BMRB01000002">
    <property type="protein sequence ID" value="GGS30859.1"/>
    <property type="molecule type" value="Genomic_DNA"/>
</dbReference>
<protein>
    <submittedName>
        <fullName evidence="1">Uncharacterized protein</fullName>
    </submittedName>
</protein>
<organism evidence="1 2">
    <name type="scientific">Actinokineospora fastidiosa</name>
    <dbReference type="NCBI Taxonomy" id="1816"/>
    <lineage>
        <taxon>Bacteria</taxon>
        <taxon>Bacillati</taxon>
        <taxon>Actinomycetota</taxon>
        <taxon>Actinomycetes</taxon>
        <taxon>Pseudonocardiales</taxon>
        <taxon>Pseudonocardiaceae</taxon>
        <taxon>Actinokineospora</taxon>
    </lineage>
</organism>
<dbReference type="Pfam" id="PF04314">
    <property type="entry name" value="PCuAC"/>
    <property type="match status" value="1"/>
</dbReference>
<evidence type="ECO:0000313" key="1">
    <source>
        <dbReference type="EMBL" id="GGS30859.1"/>
    </source>
</evidence>
<name>A0A918LC88_9PSEU</name>
<dbReference type="SUPFAM" id="SSF110087">
    <property type="entry name" value="DR1885-like metal-binding protein"/>
    <property type="match status" value="1"/>
</dbReference>
<evidence type="ECO:0000313" key="2">
    <source>
        <dbReference type="Proteomes" id="UP000660680"/>
    </source>
</evidence>
<dbReference type="InterPro" id="IPR007410">
    <property type="entry name" value="LpqE-like"/>
</dbReference>
<reference evidence="1" key="2">
    <citation type="submission" date="2020-09" db="EMBL/GenBank/DDBJ databases">
        <authorList>
            <person name="Sun Q."/>
            <person name="Ohkuma M."/>
        </authorList>
    </citation>
    <scope>NUCLEOTIDE SEQUENCE</scope>
    <source>
        <strain evidence="1">JCM 3276</strain>
    </source>
</reference>
<dbReference type="RefSeq" id="WP_189210631.1">
    <property type="nucleotide sequence ID" value="NZ_BMRB01000002.1"/>
</dbReference>
<dbReference type="PROSITE" id="PS51257">
    <property type="entry name" value="PROKAR_LIPOPROTEIN"/>
    <property type="match status" value="1"/>
</dbReference>
<proteinExistence type="predicted"/>
<sequence>MRVLPIAAPVLILLAACGGEVRENDDLGTLGDHGRAGPVEVLNVHVEPPADDRYVPGDDVVVRFTMVNGGDRPDELTAVNVPGADKATVHWDAECDGTAEAVRTVPLPPGTTGVDVGPPDERRHQPYYLTVTGLDDLTVAGTTLPMSFTFAQAGTVEVDAMVAIDRPRPTDYEYACSVEPSVG</sequence>
<keyword evidence="2" id="KW-1185">Reference proteome</keyword>
<gene>
    <name evidence="1" type="ORF">GCM10010171_25680</name>
</gene>